<reference evidence="1" key="1">
    <citation type="submission" date="2020-10" db="EMBL/GenBank/DDBJ databases">
        <authorList>
            <person name="Castelo-Branco R."/>
            <person name="Eusebio N."/>
            <person name="Adriana R."/>
            <person name="Vieira A."/>
            <person name="Brugerolle De Fraissinette N."/>
            <person name="Rezende De Castro R."/>
            <person name="Schneider M.P."/>
            <person name="Vasconcelos V."/>
            <person name="Leao P.N."/>
        </authorList>
    </citation>
    <scope>NUCLEOTIDE SEQUENCE</scope>
    <source>
        <strain evidence="1">LEGE 07310</strain>
    </source>
</reference>
<dbReference type="Proteomes" id="UP000636505">
    <property type="component" value="Unassembled WGS sequence"/>
</dbReference>
<proteinExistence type="predicted"/>
<protein>
    <submittedName>
        <fullName evidence="1">Uncharacterized protein</fullName>
    </submittedName>
</protein>
<keyword evidence="2" id="KW-1185">Reference proteome</keyword>
<comment type="caution">
    <text evidence="1">The sequence shown here is derived from an EMBL/GenBank/DDBJ whole genome shotgun (WGS) entry which is preliminary data.</text>
</comment>
<organism evidence="1 2">
    <name type="scientific">Vasconcelosia minhoensis LEGE 07310</name>
    <dbReference type="NCBI Taxonomy" id="915328"/>
    <lineage>
        <taxon>Bacteria</taxon>
        <taxon>Bacillati</taxon>
        <taxon>Cyanobacteriota</taxon>
        <taxon>Cyanophyceae</taxon>
        <taxon>Nodosilineales</taxon>
        <taxon>Cymatolegaceae</taxon>
        <taxon>Vasconcelosia</taxon>
        <taxon>Vasconcelosia minhoensis</taxon>
    </lineage>
</organism>
<dbReference type="RefSeq" id="WP_193912427.1">
    <property type="nucleotide sequence ID" value="NZ_JADEXG010000121.1"/>
</dbReference>
<accession>A0A8J7AYW8</accession>
<sequence length="65" mass="7599">MLDSIETTLQWASRMLWKGIEPVVHYVTDRYEKGIKVDPETLATFRVNWHPSEDLPKWAITISPT</sequence>
<evidence type="ECO:0000313" key="2">
    <source>
        <dbReference type="Proteomes" id="UP000636505"/>
    </source>
</evidence>
<evidence type="ECO:0000313" key="1">
    <source>
        <dbReference type="EMBL" id="MBE9080463.1"/>
    </source>
</evidence>
<dbReference type="AlphaFoldDB" id="A0A8J7AYW8"/>
<name>A0A8J7AYW8_9CYAN</name>
<dbReference type="EMBL" id="JADEXG010000121">
    <property type="protein sequence ID" value="MBE9080463.1"/>
    <property type="molecule type" value="Genomic_DNA"/>
</dbReference>
<gene>
    <name evidence="1" type="ORF">IQ241_24785</name>
</gene>